<feature type="domain" description="CzcB-like barrel-sandwich hybrid" evidence="3">
    <location>
        <begin position="72"/>
        <end position="203"/>
    </location>
</feature>
<dbReference type="PANTHER" id="PTHR30469:SF37">
    <property type="entry name" value="RAGD PROTEIN"/>
    <property type="match status" value="1"/>
</dbReference>
<dbReference type="AlphaFoldDB" id="H1Y283"/>
<dbReference type="GO" id="GO:1990281">
    <property type="term" value="C:efflux pump complex"/>
    <property type="evidence" value="ECO:0007669"/>
    <property type="project" value="TreeGrafter"/>
</dbReference>
<dbReference type="Gene3D" id="2.40.420.20">
    <property type="match status" value="1"/>
</dbReference>
<accession>H1Y283</accession>
<feature type="domain" description="CusB-like beta-barrel" evidence="2">
    <location>
        <begin position="224"/>
        <end position="296"/>
    </location>
</feature>
<dbReference type="InterPro" id="IPR058792">
    <property type="entry name" value="Beta-barrel_RND_2"/>
</dbReference>
<evidence type="ECO:0000256" key="1">
    <source>
        <dbReference type="ARBA" id="ARBA00009477"/>
    </source>
</evidence>
<evidence type="ECO:0000313" key="6">
    <source>
        <dbReference type="Proteomes" id="UP000002774"/>
    </source>
</evidence>
<dbReference type="EMBL" id="CM001403">
    <property type="protein sequence ID" value="EHQ26740.1"/>
    <property type="molecule type" value="Genomic_DNA"/>
</dbReference>
<dbReference type="Gene3D" id="1.10.287.470">
    <property type="entry name" value="Helix hairpin bin"/>
    <property type="match status" value="1"/>
</dbReference>
<reference evidence="5" key="1">
    <citation type="submission" date="2011-09" db="EMBL/GenBank/DDBJ databases">
        <title>The permanent draft genome of Mucilaginibacter paludis DSM 18603.</title>
        <authorList>
            <consortium name="US DOE Joint Genome Institute (JGI-PGF)"/>
            <person name="Lucas S."/>
            <person name="Han J."/>
            <person name="Lapidus A."/>
            <person name="Bruce D."/>
            <person name="Goodwin L."/>
            <person name="Pitluck S."/>
            <person name="Peters L."/>
            <person name="Kyrpides N."/>
            <person name="Mavromatis K."/>
            <person name="Ivanova N."/>
            <person name="Mikhailova N."/>
            <person name="Held B."/>
            <person name="Detter J.C."/>
            <person name="Tapia R."/>
            <person name="Han C."/>
            <person name="Land M."/>
            <person name="Hauser L."/>
            <person name="Markowitz V."/>
            <person name="Cheng J.-F."/>
            <person name="Hugenholtz P."/>
            <person name="Woyke T."/>
            <person name="Wu D."/>
            <person name="Tindall B."/>
            <person name="Brambilla E."/>
            <person name="Klenk H.-P."/>
            <person name="Eisen J.A."/>
        </authorList>
    </citation>
    <scope>NUCLEOTIDE SEQUENCE [LARGE SCALE GENOMIC DNA]</scope>
    <source>
        <strain evidence="5">DSM 18603</strain>
    </source>
</reference>
<dbReference type="Pfam" id="PF25973">
    <property type="entry name" value="BSH_CzcB"/>
    <property type="match status" value="1"/>
</dbReference>
<dbReference type="RefSeq" id="WP_008506908.1">
    <property type="nucleotide sequence ID" value="NZ_CM001403.1"/>
</dbReference>
<dbReference type="PANTHER" id="PTHR30469">
    <property type="entry name" value="MULTIDRUG RESISTANCE PROTEIN MDTA"/>
    <property type="match status" value="1"/>
</dbReference>
<dbReference type="Proteomes" id="UP000002774">
    <property type="component" value="Chromosome"/>
</dbReference>
<sequence>MIITNLKRASVFTTITLLAISGLSSCGSKDKGKEAADQQTDSIPALAVVPLQKGILSSELKMPGELTPYQQVDLYAKVSSFVKKVYVDVGSEVKQGQLLISMEAPEINSQLAEAKSKIATQQAIYMASKANYDRLFETSKTPGTISGNDLDQAAARKNSDQSQLEAAKAAYQAVAANLSYLNIRAPFDAVVSARNTNPGAYVGPTGKGSDMPLLVLQQQKRLRLVISVPEAYSGILKQKNKVSFTVRSMPGQKFQATVNRMAGSLDIRLRSERLEMDVYNNDKTLLPGMYAEVSMDMPAKDSTFIVPRTALVMSTEKVFVIRVVDNKAEWVDVQKGREADGKVEIYGDLKPGDEIITAANDEIRDGEPVRKRKK</sequence>
<feature type="domain" description="YknX-like C-terminal permuted SH3-like" evidence="4">
    <location>
        <begin position="306"/>
        <end position="370"/>
    </location>
</feature>
<dbReference type="InterPro" id="IPR058647">
    <property type="entry name" value="BSH_CzcB-like"/>
</dbReference>
<dbReference type="InterPro" id="IPR058637">
    <property type="entry name" value="YknX-like_C"/>
</dbReference>
<evidence type="ECO:0000259" key="4">
    <source>
        <dbReference type="Pfam" id="PF25989"/>
    </source>
</evidence>
<dbReference type="PROSITE" id="PS51257">
    <property type="entry name" value="PROKAR_LIPOPROTEIN"/>
    <property type="match status" value="1"/>
</dbReference>
<dbReference type="InterPro" id="IPR006143">
    <property type="entry name" value="RND_pump_MFP"/>
</dbReference>
<gene>
    <name evidence="5" type="ORF">Mucpa_2626</name>
</gene>
<dbReference type="OrthoDB" id="9806939at2"/>
<evidence type="ECO:0000259" key="2">
    <source>
        <dbReference type="Pfam" id="PF25954"/>
    </source>
</evidence>
<dbReference type="Gene3D" id="2.40.30.170">
    <property type="match status" value="1"/>
</dbReference>
<dbReference type="NCBIfam" id="TIGR01730">
    <property type="entry name" value="RND_mfp"/>
    <property type="match status" value="1"/>
</dbReference>
<dbReference type="Gene3D" id="2.40.50.100">
    <property type="match status" value="1"/>
</dbReference>
<dbReference type="Pfam" id="PF25989">
    <property type="entry name" value="YknX_C"/>
    <property type="match status" value="1"/>
</dbReference>
<name>H1Y283_9SPHI</name>
<dbReference type="Pfam" id="PF25954">
    <property type="entry name" value="Beta-barrel_RND_2"/>
    <property type="match status" value="1"/>
</dbReference>
<protein>
    <submittedName>
        <fullName evidence="5">Efflux transporter, RND family, MFP subunit</fullName>
    </submittedName>
</protein>
<comment type="similarity">
    <text evidence="1">Belongs to the membrane fusion protein (MFP) (TC 8.A.1) family.</text>
</comment>
<evidence type="ECO:0000259" key="3">
    <source>
        <dbReference type="Pfam" id="PF25973"/>
    </source>
</evidence>
<dbReference type="HOGENOM" id="CLU_018816_1_4_10"/>
<evidence type="ECO:0000313" key="5">
    <source>
        <dbReference type="EMBL" id="EHQ26740.1"/>
    </source>
</evidence>
<dbReference type="eggNOG" id="COG0845">
    <property type="taxonomic scope" value="Bacteria"/>
</dbReference>
<keyword evidence="6" id="KW-1185">Reference proteome</keyword>
<dbReference type="STRING" id="714943.Mucpa_2626"/>
<dbReference type="GO" id="GO:0015562">
    <property type="term" value="F:efflux transmembrane transporter activity"/>
    <property type="evidence" value="ECO:0007669"/>
    <property type="project" value="TreeGrafter"/>
</dbReference>
<proteinExistence type="inferred from homology"/>
<dbReference type="SUPFAM" id="SSF111369">
    <property type="entry name" value="HlyD-like secretion proteins"/>
    <property type="match status" value="1"/>
</dbReference>
<organism evidence="5 6">
    <name type="scientific">Mucilaginibacter paludis DSM 18603</name>
    <dbReference type="NCBI Taxonomy" id="714943"/>
    <lineage>
        <taxon>Bacteria</taxon>
        <taxon>Pseudomonadati</taxon>
        <taxon>Bacteroidota</taxon>
        <taxon>Sphingobacteriia</taxon>
        <taxon>Sphingobacteriales</taxon>
        <taxon>Sphingobacteriaceae</taxon>
        <taxon>Mucilaginibacter</taxon>
    </lineage>
</organism>